<name>A0ABU7CJG4_9TELE</name>
<gene>
    <name evidence="2" type="ORF">ATANTOWER_025368</name>
</gene>
<dbReference type="Proteomes" id="UP001345963">
    <property type="component" value="Unassembled WGS sequence"/>
</dbReference>
<dbReference type="InterPro" id="IPR039016">
    <property type="entry name" value="RECK"/>
</dbReference>
<accession>A0ABU7CJG4</accession>
<dbReference type="Pfam" id="PF25027">
    <property type="entry name" value="EGF1_RECK"/>
    <property type="match status" value="1"/>
</dbReference>
<feature type="non-terminal residue" evidence="2">
    <location>
        <position position="116"/>
    </location>
</feature>
<protein>
    <recommendedName>
        <fullName evidence="1">Reversion-inducing cysteine-rich protein with Kazal EGF-like 1 domain-containing protein</fullName>
    </recommendedName>
</protein>
<evidence type="ECO:0000313" key="3">
    <source>
        <dbReference type="Proteomes" id="UP001345963"/>
    </source>
</evidence>
<dbReference type="EMBL" id="JAHUTI010094369">
    <property type="protein sequence ID" value="MED6262759.1"/>
    <property type="molecule type" value="Genomic_DNA"/>
</dbReference>
<evidence type="ECO:0000259" key="1">
    <source>
        <dbReference type="Pfam" id="PF25027"/>
    </source>
</evidence>
<keyword evidence="3" id="KW-1185">Reference proteome</keyword>
<sequence>MGSSQTPSSLDNTIAEQIIHPCNPNPCPSNHLCQVNRRGCLDETNCQPYLCVPGCKMGEASEFLVQQNALIQVPRRNGAPGCHEMCSCGPSGRLENCLEIPCVETDTGCIVEGQRK</sequence>
<comment type="caution">
    <text evidence="2">The sequence shown here is derived from an EMBL/GenBank/DDBJ whole genome shotgun (WGS) entry which is preliminary data.</text>
</comment>
<dbReference type="PANTHER" id="PTHR13487">
    <property type="entry name" value="SERINE PROTEASE INHIBITOR"/>
    <property type="match status" value="1"/>
</dbReference>
<feature type="domain" description="Reversion-inducing cysteine-rich protein with Kazal EGF-like 1" evidence="1">
    <location>
        <begin position="54"/>
        <end position="102"/>
    </location>
</feature>
<proteinExistence type="predicted"/>
<organism evidence="2 3">
    <name type="scientific">Ataeniobius toweri</name>
    <dbReference type="NCBI Taxonomy" id="208326"/>
    <lineage>
        <taxon>Eukaryota</taxon>
        <taxon>Metazoa</taxon>
        <taxon>Chordata</taxon>
        <taxon>Craniata</taxon>
        <taxon>Vertebrata</taxon>
        <taxon>Euteleostomi</taxon>
        <taxon>Actinopterygii</taxon>
        <taxon>Neopterygii</taxon>
        <taxon>Teleostei</taxon>
        <taxon>Neoteleostei</taxon>
        <taxon>Acanthomorphata</taxon>
        <taxon>Ovalentaria</taxon>
        <taxon>Atherinomorphae</taxon>
        <taxon>Cyprinodontiformes</taxon>
        <taxon>Goodeidae</taxon>
        <taxon>Ataeniobius</taxon>
    </lineage>
</organism>
<dbReference type="InterPro" id="IPR056976">
    <property type="entry name" value="EGF1_RECK"/>
</dbReference>
<reference evidence="2 3" key="1">
    <citation type="submission" date="2021-07" db="EMBL/GenBank/DDBJ databases">
        <authorList>
            <person name="Palmer J.M."/>
        </authorList>
    </citation>
    <scope>NUCLEOTIDE SEQUENCE [LARGE SCALE GENOMIC DNA]</scope>
    <source>
        <strain evidence="2 3">AT_MEX2019</strain>
        <tissue evidence="2">Muscle</tissue>
    </source>
</reference>
<dbReference type="PANTHER" id="PTHR13487:SF3">
    <property type="entry name" value="REVERSION-INDUCING CYSTEINE-RICH PROTEIN WITH KAZAL MOTIFS"/>
    <property type="match status" value="1"/>
</dbReference>
<evidence type="ECO:0000313" key="2">
    <source>
        <dbReference type="EMBL" id="MED6262759.1"/>
    </source>
</evidence>